<feature type="transmembrane region" description="Helical" evidence="8">
    <location>
        <begin position="134"/>
        <end position="155"/>
    </location>
</feature>
<evidence type="ECO:0000313" key="9">
    <source>
        <dbReference type="EMBL" id="SFG75366.1"/>
    </source>
</evidence>
<evidence type="ECO:0000256" key="7">
    <source>
        <dbReference type="ARBA" id="ARBA00023136"/>
    </source>
</evidence>
<dbReference type="PANTHER" id="PTHR34979">
    <property type="entry name" value="INNER MEMBRANE PROTEIN YGAZ"/>
    <property type="match status" value="1"/>
</dbReference>
<organism evidence="9 10">
    <name type="scientific">Corynebacterium spheniscorum</name>
    <dbReference type="NCBI Taxonomy" id="185761"/>
    <lineage>
        <taxon>Bacteria</taxon>
        <taxon>Bacillati</taxon>
        <taxon>Actinomycetota</taxon>
        <taxon>Actinomycetes</taxon>
        <taxon>Mycobacteriales</taxon>
        <taxon>Corynebacteriaceae</taxon>
        <taxon>Corynebacterium</taxon>
    </lineage>
</organism>
<feature type="transmembrane region" description="Helical" evidence="8">
    <location>
        <begin position="21"/>
        <end position="47"/>
    </location>
</feature>
<feature type="transmembrane region" description="Helical" evidence="8">
    <location>
        <begin position="62"/>
        <end position="84"/>
    </location>
</feature>
<sequence>MTAEVGATRAEEIRAGIRESWAVGLGLIPLGLAFGVLMTQSGFAWWWTPIFSLMIFAGSMEFLAIGLVTAGVGPLSAALTTFLVNFRHVFYGLTFPRSQIKSKLGRVYSTYGLIDEAYAIVSARPPGKISGTRLLTIQILCQSLWVIPGIVGALLGENFLQGLRGAEFALTALFIVLAWESFRTNPDWSLPLMAIALSVLSAWVLPKQMMVAGLTLYVGFLLLRYWMPRVDRAFEWRGKKHGARGALGETVVEYPNADEGERK</sequence>
<dbReference type="InterPro" id="IPR011606">
    <property type="entry name" value="Brnchd-chn_aa_trnsp_permease"/>
</dbReference>
<name>A0A1I2UKK0_9CORY</name>
<comment type="similarity">
    <text evidence="2">Belongs to the AzlC family.</text>
</comment>
<dbReference type="PANTHER" id="PTHR34979:SF1">
    <property type="entry name" value="INNER MEMBRANE PROTEIN YGAZ"/>
    <property type="match status" value="1"/>
</dbReference>
<gene>
    <name evidence="9" type="ORF">SAMN05660282_01838</name>
</gene>
<feature type="transmembrane region" description="Helical" evidence="8">
    <location>
        <begin position="211"/>
        <end position="227"/>
    </location>
</feature>
<keyword evidence="6 8" id="KW-1133">Transmembrane helix</keyword>
<comment type="subcellular location">
    <subcellularLocation>
        <location evidence="1">Cell membrane</location>
        <topology evidence="1">Multi-pass membrane protein</topology>
    </subcellularLocation>
</comment>
<evidence type="ECO:0000256" key="6">
    <source>
        <dbReference type="ARBA" id="ARBA00022989"/>
    </source>
</evidence>
<dbReference type="EMBL" id="FOPJ01000013">
    <property type="protein sequence ID" value="SFG75366.1"/>
    <property type="molecule type" value="Genomic_DNA"/>
</dbReference>
<dbReference type="Proteomes" id="UP000199065">
    <property type="component" value="Unassembled WGS sequence"/>
</dbReference>
<dbReference type="AlphaFoldDB" id="A0A1I2UKK0"/>
<evidence type="ECO:0000256" key="1">
    <source>
        <dbReference type="ARBA" id="ARBA00004651"/>
    </source>
</evidence>
<evidence type="ECO:0000256" key="5">
    <source>
        <dbReference type="ARBA" id="ARBA00022692"/>
    </source>
</evidence>
<keyword evidence="10" id="KW-1185">Reference proteome</keyword>
<evidence type="ECO:0000256" key="8">
    <source>
        <dbReference type="SAM" id="Phobius"/>
    </source>
</evidence>
<keyword evidence="7 8" id="KW-0472">Membrane</keyword>
<keyword evidence="3" id="KW-0813">Transport</keyword>
<reference evidence="9 10" key="1">
    <citation type="submission" date="2016-10" db="EMBL/GenBank/DDBJ databases">
        <authorList>
            <person name="de Groot N.N."/>
        </authorList>
    </citation>
    <scope>NUCLEOTIDE SEQUENCE [LARGE SCALE GENOMIC DNA]</scope>
    <source>
        <strain>J11</strain>
        <strain evidence="10">PG 39</strain>
    </source>
</reference>
<keyword evidence="5 8" id="KW-0812">Transmembrane</keyword>
<accession>A0A1I2UKK0</accession>
<evidence type="ECO:0000256" key="2">
    <source>
        <dbReference type="ARBA" id="ARBA00010735"/>
    </source>
</evidence>
<protein>
    <submittedName>
        <fullName evidence="9">4-azaleucine resistance probable transporter AzlC</fullName>
    </submittedName>
</protein>
<dbReference type="STRING" id="185761.SAMN05660282_01838"/>
<feature type="transmembrane region" description="Helical" evidence="8">
    <location>
        <begin position="188"/>
        <end position="205"/>
    </location>
</feature>
<dbReference type="GO" id="GO:0005886">
    <property type="term" value="C:plasma membrane"/>
    <property type="evidence" value="ECO:0007669"/>
    <property type="project" value="UniProtKB-SubCell"/>
</dbReference>
<dbReference type="Pfam" id="PF03591">
    <property type="entry name" value="AzlC"/>
    <property type="match status" value="1"/>
</dbReference>
<keyword evidence="4" id="KW-1003">Cell membrane</keyword>
<evidence type="ECO:0000256" key="4">
    <source>
        <dbReference type="ARBA" id="ARBA00022475"/>
    </source>
</evidence>
<dbReference type="GO" id="GO:1903785">
    <property type="term" value="P:L-valine transmembrane transport"/>
    <property type="evidence" value="ECO:0007669"/>
    <property type="project" value="TreeGrafter"/>
</dbReference>
<feature type="transmembrane region" description="Helical" evidence="8">
    <location>
        <begin position="161"/>
        <end position="179"/>
    </location>
</feature>
<evidence type="ECO:0000256" key="3">
    <source>
        <dbReference type="ARBA" id="ARBA00022448"/>
    </source>
</evidence>
<evidence type="ECO:0000313" key="10">
    <source>
        <dbReference type="Proteomes" id="UP000199065"/>
    </source>
</evidence>
<proteinExistence type="inferred from homology"/>